<reference evidence="6" key="1">
    <citation type="journal article" date="2019" name="Int. J. Syst. Evol. Microbiol.">
        <title>The Global Catalogue of Microorganisms (GCM) 10K type strain sequencing project: providing services to taxonomists for standard genome sequencing and annotation.</title>
        <authorList>
            <consortium name="The Broad Institute Genomics Platform"/>
            <consortium name="The Broad Institute Genome Sequencing Center for Infectious Disease"/>
            <person name="Wu L."/>
            <person name="Ma J."/>
        </authorList>
    </citation>
    <scope>NUCLEOTIDE SEQUENCE [LARGE SCALE GENOMIC DNA]</scope>
    <source>
        <strain evidence="6">CCUG 15531</strain>
    </source>
</reference>
<evidence type="ECO:0000256" key="2">
    <source>
        <dbReference type="ARBA" id="ARBA00022801"/>
    </source>
</evidence>
<evidence type="ECO:0000313" key="6">
    <source>
        <dbReference type="Proteomes" id="UP001597227"/>
    </source>
</evidence>
<feature type="domain" description="Pectinesterase catalytic" evidence="4">
    <location>
        <begin position="4"/>
        <end position="290"/>
    </location>
</feature>
<evidence type="ECO:0000256" key="1">
    <source>
        <dbReference type="ARBA" id="ARBA00008891"/>
    </source>
</evidence>
<keyword evidence="3" id="KW-0063">Aspartyl esterase</keyword>
<keyword evidence="2" id="KW-0378">Hydrolase</keyword>
<dbReference type="InterPro" id="IPR011050">
    <property type="entry name" value="Pectin_lyase_fold/virulence"/>
</dbReference>
<comment type="caution">
    <text evidence="5">The sequence shown here is derived from an EMBL/GenBank/DDBJ whole genome shotgun (WGS) entry which is preliminary data.</text>
</comment>
<dbReference type="Proteomes" id="UP001597227">
    <property type="component" value="Unassembled WGS sequence"/>
</dbReference>
<gene>
    <name evidence="5" type="ORF">ACFSFW_14065</name>
</gene>
<protein>
    <submittedName>
        <fullName evidence="5">Pectinesterase family protein</fullName>
    </submittedName>
</protein>
<keyword evidence="6" id="KW-1185">Reference proteome</keyword>
<dbReference type="InterPro" id="IPR000070">
    <property type="entry name" value="Pectinesterase_cat"/>
</dbReference>
<name>A0ABW4MP38_9BACI</name>
<dbReference type="Pfam" id="PF01095">
    <property type="entry name" value="Pectinesterase"/>
    <property type="match status" value="1"/>
</dbReference>
<dbReference type="Gene3D" id="2.160.20.10">
    <property type="entry name" value="Single-stranded right-handed beta-helix, Pectin lyase-like"/>
    <property type="match status" value="1"/>
</dbReference>
<accession>A0ABW4MP38</accession>
<dbReference type="EMBL" id="JBHUEK010000022">
    <property type="protein sequence ID" value="MFD1779787.1"/>
    <property type="molecule type" value="Genomic_DNA"/>
</dbReference>
<dbReference type="RefSeq" id="WP_388039165.1">
    <property type="nucleotide sequence ID" value="NZ_JBHUEK010000022.1"/>
</dbReference>
<evidence type="ECO:0000259" key="4">
    <source>
        <dbReference type="Pfam" id="PF01095"/>
    </source>
</evidence>
<dbReference type="SUPFAM" id="SSF51126">
    <property type="entry name" value="Pectin lyase-like"/>
    <property type="match status" value="1"/>
</dbReference>
<dbReference type="InterPro" id="IPR012334">
    <property type="entry name" value="Pectin_lyas_fold"/>
</dbReference>
<proteinExistence type="inferred from homology"/>
<evidence type="ECO:0000313" key="5">
    <source>
        <dbReference type="EMBL" id="MFD1779787.1"/>
    </source>
</evidence>
<dbReference type="PANTHER" id="PTHR31321:SF57">
    <property type="entry name" value="PECTINESTERASE 53-RELATED"/>
    <property type="match status" value="1"/>
</dbReference>
<comment type="similarity">
    <text evidence="1">Belongs to the pectinesterase family.</text>
</comment>
<organism evidence="5 6">
    <name type="scientific">Fredinandcohnia salidurans</name>
    <dbReference type="NCBI Taxonomy" id="2595041"/>
    <lineage>
        <taxon>Bacteria</taxon>
        <taxon>Bacillati</taxon>
        <taxon>Bacillota</taxon>
        <taxon>Bacilli</taxon>
        <taxon>Bacillales</taxon>
        <taxon>Bacillaceae</taxon>
        <taxon>Fredinandcohnia</taxon>
    </lineage>
</organism>
<sequence>MQKLVVSQHGDGDYSTIQAAIDAVRVFPLEPVTIFVKEGLYEEIITVPENKPNITIIGAGEYETIISGSKFARIKNSDGNEIGTFETATFHAFADLFQLKHLTIQNVAGYGDEIGQALALYVAGDKCTFKHVRLLANQDTLYTSKGRHYFSECYIEGHVDFIFGSAVAVFEDCTIHSLRKGYITAASTPKENEYGYVFKNCKLTGAKDVSEVYLGRPWRPFAHTVFINTWMGQHIHPLGWDNWRNEENEKTARYSEWNSMGPGSDSPHRVSWAKSLSEEEASNYSLEKIFHTNDQWLPK</sequence>
<dbReference type="PANTHER" id="PTHR31321">
    <property type="entry name" value="ACYL-COA THIOESTER HYDROLASE YBHC-RELATED"/>
    <property type="match status" value="1"/>
</dbReference>
<evidence type="ECO:0000256" key="3">
    <source>
        <dbReference type="ARBA" id="ARBA00023085"/>
    </source>
</evidence>